<evidence type="ECO:0000313" key="7">
    <source>
        <dbReference type="Proteomes" id="UP001589608"/>
    </source>
</evidence>
<dbReference type="InterPro" id="IPR036271">
    <property type="entry name" value="Tet_transcr_reg_TetR-rel_C_sf"/>
</dbReference>
<evidence type="ECO:0000256" key="3">
    <source>
        <dbReference type="ARBA" id="ARBA00023163"/>
    </source>
</evidence>
<dbReference type="SUPFAM" id="SSF48498">
    <property type="entry name" value="Tetracyclin repressor-like, C-terminal domain"/>
    <property type="match status" value="1"/>
</dbReference>
<dbReference type="Proteomes" id="UP001589608">
    <property type="component" value="Unassembled WGS sequence"/>
</dbReference>
<reference evidence="6 7" key="1">
    <citation type="submission" date="2024-09" db="EMBL/GenBank/DDBJ databases">
        <authorList>
            <person name="Sun Q."/>
            <person name="Mori K."/>
        </authorList>
    </citation>
    <scope>NUCLEOTIDE SEQUENCE [LARGE SCALE GENOMIC DNA]</scope>
    <source>
        <strain evidence="6 7">JCM 3307</strain>
    </source>
</reference>
<gene>
    <name evidence="6" type="ORF">ACFFTR_24910</name>
</gene>
<dbReference type="InterPro" id="IPR050109">
    <property type="entry name" value="HTH-type_TetR-like_transc_reg"/>
</dbReference>
<accession>A0ABV5MBV4</accession>
<dbReference type="Pfam" id="PF00440">
    <property type="entry name" value="TetR_N"/>
    <property type="match status" value="1"/>
</dbReference>
<evidence type="ECO:0000313" key="6">
    <source>
        <dbReference type="EMBL" id="MFB9446338.1"/>
    </source>
</evidence>
<dbReference type="InterPro" id="IPR001647">
    <property type="entry name" value="HTH_TetR"/>
</dbReference>
<evidence type="ECO:0000256" key="4">
    <source>
        <dbReference type="PROSITE-ProRule" id="PRU00335"/>
    </source>
</evidence>
<keyword evidence="3" id="KW-0804">Transcription</keyword>
<dbReference type="RefSeq" id="WP_223105172.1">
    <property type="nucleotide sequence ID" value="NZ_CP061913.1"/>
</dbReference>
<dbReference type="SUPFAM" id="SSF46689">
    <property type="entry name" value="Homeodomain-like"/>
    <property type="match status" value="1"/>
</dbReference>
<dbReference type="PANTHER" id="PTHR30055">
    <property type="entry name" value="HTH-TYPE TRANSCRIPTIONAL REGULATOR RUTR"/>
    <property type="match status" value="1"/>
</dbReference>
<evidence type="ECO:0000256" key="1">
    <source>
        <dbReference type="ARBA" id="ARBA00023015"/>
    </source>
</evidence>
<feature type="DNA-binding region" description="H-T-H motif" evidence="4">
    <location>
        <begin position="26"/>
        <end position="45"/>
    </location>
</feature>
<dbReference type="PRINTS" id="PR00455">
    <property type="entry name" value="HTHTETR"/>
</dbReference>
<keyword evidence="7" id="KW-1185">Reference proteome</keyword>
<keyword evidence="1" id="KW-0805">Transcription regulation</keyword>
<keyword evidence="2 4" id="KW-0238">DNA-binding</keyword>
<dbReference type="InterPro" id="IPR009057">
    <property type="entry name" value="Homeodomain-like_sf"/>
</dbReference>
<dbReference type="PROSITE" id="PS50977">
    <property type="entry name" value="HTH_TETR_2"/>
    <property type="match status" value="1"/>
</dbReference>
<feature type="domain" description="HTH tetR-type" evidence="5">
    <location>
        <begin position="3"/>
        <end position="63"/>
    </location>
</feature>
<dbReference type="EMBL" id="JBHMCA010000047">
    <property type="protein sequence ID" value="MFB9446338.1"/>
    <property type="molecule type" value="Genomic_DNA"/>
</dbReference>
<dbReference type="Gene3D" id="1.10.357.10">
    <property type="entry name" value="Tetracycline Repressor, domain 2"/>
    <property type="match status" value="1"/>
</dbReference>
<dbReference type="PANTHER" id="PTHR30055:SF234">
    <property type="entry name" value="HTH-TYPE TRANSCRIPTIONAL REGULATOR BETI"/>
    <property type="match status" value="1"/>
</dbReference>
<sequence length="224" mass="23401">MPTPTRERIINAAYDLLREGGREAVSTRAVGAAAGVQAPTIYRTFGDKQGLLDAVAMHGFSSYLAGKGALAQTDDPVDDLRAGWDLHVGFGVANPACYSLIYGEPRAGLASPAAVAAAEILAVQVHRIAVAGRLRVTEPRAAFMIHAAGCGTTLSLIALPADRRDPQLSVLAREAVIAGVTFPDGAAHGDSAVALRAVVGSSDVLTPGERALMTEWLDRFTTER</sequence>
<organism evidence="6 7">
    <name type="scientific">Dactylosporangium vinaceum</name>
    <dbReference type="NCBI Taxonomy" id="53362"/>
    <lineage>
        <taxon>Bacteria</taxon>
        <taxon>Bacillati</taxon>
        <taxon>Actinomycetota</taxon>
        <taxon>Actinomycetes</taxon>
        <taxon>Micromonosporales</taxon>
        <taxon>Micromonosporaceae</taxon>
        <taxon>Dactylosporangium</taxon>
    </lineage>
</organism>
<evidence type="ECO:0000259" key="5">
    <source>
        <dbReference type="PROSITE" id="PS50977"/>
    </source>
</evidence>
<comment type="caution">
    <text evidence="6">The sequence shown here is derived from an EMBL/GenBank/DDBJ whole genome shotgun (WGS) entry which is preliminary data.</text>
</comment>
<proteinExistence type="predicted"/>
<name>A0ABV5MBV4_9ACTN</name>
<protein>
    <submittedName>
        <fullName evidence="6">TetR/AcrR family transcriptional regulator</fullName>
    </submittedName>
</protein>
<evidence type="ECO:0000256" key="2">
    <source>
        <dbReference type="ARBA" id="ARBA00023125"/>
    </source>
</evidence>